<dbReference type="InterPro" id="IPR050490">
    <property type="entry name" value="Bact_solute-bd_prot1"/>
</dbReference>
<protein>
    <submittedName>
        <fullName evidence="2">Extracellular solute-binding protein</fullName>
    </submittedName>
</protein>
<accession>A0A4Q9KB87</accession>
<evidence type="ECO:0000313" key="2">
    <source>
        <dbReference type="EMBL" id="TBT83003.1"/>
    </source>
</evidence>
<keyword evidence="1" id="KW-0732">Signal</keyword>
<gene>
    <name evidence="2" type="ORF">ET989_12760</name>
</gene>
<dbReference type="SUPFAM" id="SSF53850">
    <property type="entry name" value="Periplasmic binding protein-like II"/>
    <property type="match status" value="1"/>
</dbReference>
<name>A0A4Q9KB87_9ACTN</name>
<evidence type="ECO:0000256" key="1">
    <source>
        <dbReference type="SAM" id="SignalP"/>
    </source>
</evidence>
<comment type="caution">
    <text evidence="2">The sequence shown here is derived from an EMBL/GenBank/DDBJ whole genome shotgun (WGS) entry which is preliminary data.</text>
</comment>
<dbReference type="OrthoDB" id="3226017at2"/>
<dbReference type="PROSITE" id="PS51257">
    <property type="entry name" value="PROKAR_LIPOPROTEIN"/>
    <property type="match status" value="1"/>
</dbReference>
<dbReference type="PANTHER" id="PTHR43649:SF32">
    <property type="entry name" value="SUGAR BINDING SECRETED PROTEIN"/>
    <property type="match status" value="1"/>
</dbReference>
<reference evidence="2 3" key="1">
    <citation type="submission" date="2019-01" db="EMBL/GenBank/DDBJ databases">
        <title>Lactibacter flavus gen. nov., sp. nov., a novel bacterium of the family Propionibacteriaceae isolated from raw milk and dairy products.</title>
        <authorList>
            <person name="Huptas C."/>
            <person name="Wenning M."/>
            <person name="Breitenwieser F."/>
            <person name="Doll E."/>
            <person name="Von Neubeck M."/>
            <person name="Busse H.-J."/>
            <person name="Scherer S."/>
        </authorList>
    </citation>
    <scope>NUCLEOTIDE SEQUENCE [LARGE SCALE GENOMIC DNA]</scope>
    <source>
        <strain evidence="2 3">KCTC 33808</strain>
    </source>
</reference>
<feature type="chain" id="PRO_5039048079" evidence="1">
    <location>
        <begin position="24"/>
        <end position="436"/>
    </location>
</feature>
<organism evidence="2 3">
    <name type="scientific">Propioniciclava sinopodophylli</name>
    <dbReference type="NCBI Taxonomy" id="1837344"/>
    <lineage>
        <taxon>Bacteria</taxon>
        <taxon>Bacillati</taxon>
        <taxon>Actinomycetota</taxon>
        <taxon>Actinomycetes</taxon>
        <taxon>Propionibacteriales</taxon>
        <taxon>Propionibacteriaceae</taxon>
        <taxon>Propioniciclava</taxon>
    </lineage>
</organism>
<proteinExistence type="predicted"/>
<feature type="signal peptide" evidence="1">
    <location>
        <begin position="1"/>
        <end position="23"/>
    </location>
</feature>
<dbReference type="AlphaFoldDB" id="A0A4Q9KB87"/>
<dbReference type="InterPro" id="IPR006059">
    <property type="entry name" value="SBP"/>
</dbReference>
<dbReference type="EMBL" id="SDMQ01000015">
    <property type="protein sequence ID" value="TBT83003.1"/>
    <property type="molecule type" value="Genomic_DNA"/>
</dbReference>
<sequence>MHKSRIGALAAISALAITLSACGGANTGSTPAPGGSAAPATSDEKITLTVATFNEFGYEELVKEYTTLNPNVIVEHKKAATADEARDNLNTRLAAGSGLADIEAIEVDWVPEMMQYADKFVDLKDDAVKGRWLDWKEAAATTPDGKLMGYGTDIGPEAICYRADMFEAAGLPSDRAEVAKLLDGGWDKYFTVGKDFVAKSDAAWFDAADGVFQGMINQIETPFENADGTPIPLGENTEIKKVYDQVITAAVTDDLSADLAQWSTDWSTAFQNDGFATMLCPGWMLGVIEGNAEGVEGWDIADVFPGGGGNWGGSYLTVPTQGAHPEEAKKLAAWLTAPEQQLKAFASKGTFPSQKEALASPELLKSTNAFFNDAPTGQILTNRANAVSVTPFKGPNYFAIRALTSDAINRADVDKTDDPEASWAKAVAAYGDLGLS</sequence>
<dbReference type="Gene3D" id="3.40.190.10">
    <property type="entry name" value="Periplasmic binding protein-like II"/>
    <property type="match status" value="1"/>
</dbReference>
<dbReference type="Pfam" id="PF13416">
    <property type="entry name" value="SBP_bac_8"/>
    <property type="match status" value="1"/>
</dbReference>
<evidence type="ECO:0000313" key="3">
    <source>
        <dbReference type="Proteomes" id="UP000292373"/>
    </source>
</evidence>
<keyword evidence="3" id="KW-1185">Reference proteome</keyword>
<dbReference type="PANTHER" id="PTHR43649">
    <property type="entry name" value="ARABINOSE-BINDING PROTEIN-RELATED"/>
    <property type="match status" value="1"/>
</dbReference>
<dbReference type="Proteomes" id="UP000292373">
    <property type="component" value="Unassembled WGS sequence"/>
</dbReference>
<dbReference type="RefSeq" id="WP_131169586.1">
    <property type="nucleotide sequence ID" value="NZ_CANLBI010000016.1"/>
</dbReference>